<dbReference type="VEuPathDB" id="FungiDB:HMPREF1541_00787"/>
<accession>W2SCZ6</accession>
<dbReference type="RefSeq" id="XP_008711313.1">
    <property type="nucleotide sequence ID" value="XM_008713091.1"/>
</dbReference>
<keyword evidence="1" id="KW-0862">Zinc</keyword>
<dbReference type="OrthoDB" id="10660956at2759"/>
<dbReference type="PROSITE" id="PS00028">
    <property type="entry name" value="ZINC_FINGER_C2H2_1"/>
    <property type="match status" value="1"/>
</dbReference>
<dbReference type="eggNOG" id="ENOG502T7UH">
    <property type="taxonomic scope" value="Eukaryota"/>
</dbReference>
<sequence length="487" mass="55411">MQQIQKGCDLPLADRAHATDTTFELDMPREMPAAGHSSLLNLPYDIRMHIWLYILRPGYVRHWCDMDTDEVCQHKQHESQPSFLGCTNLLQTCSRVYHEGIELLHWKLATIELDGRYNRLLRDPLEFGKPGYFQSMKATTKWYLPRTYDALEIIRMRRIQLDIVLPAIRAGQPPDSMGHRLSLAPVMKNLKEVSQALAKSDSLRFVRITIRRLPVDMMWGGTEDETHIGADATDTQHDVSPQAEHPDTLAALKGIIDAAAKIGSFLEVKADEILPDSDIPAEQLASDLLRTAQDAGVEAKFTPKPLPDLPTPSGGMPGSDWDHAVPFADTTDDDLASNFNSLDLIEDQLLTGYGPPSLGEPAPADHKEDCGPLTYTPKRRYELVPECRLCYALFASWAGLASHLDQKPEHRRPFRTKTFNQLDRYAFHGLGTRRCPTCARNFETLDGLTKHQKRLRHGRMGIIPKYREDNARWHRRWKKHHDRHGWA</sequence>
<dbReference type="InParanoid" id="W2SCZ6"/>
<evidence type="ECO:0000313" key="3">
    <source>
        <dbReference type="EMBL" id="ETN46601.1"/>
    </source>
</evidence>
<dbReference type="InterPro" id="IPR013087">
    <property type="entry name" value="Znf_C2H2_type"/>
</dbReference>
<dbReference type="Proteomes" id="UP000030752">
    <property type="component" value="Unassembled WGS sequence"/>
</dbReference>
<evidence type="ECO:0000259" key="2">
    <source>
        <dbReference type="PROSITE" id="PS50157"/>
    </source>
</evidence>
<keyword evidence="1" id="KW-0863">Zinc-finger</keyword>
<dbReference type="PROSITE" id="PS50157">
    <property type="entry name" value="ZINC_FINGER_C2H2_2"/>
    <property type="match status" value="1"/>
</dbReference>
<reference evidence="3 4" key="1">
    <citation type="submission" date="2013-03" db="EMBL/GenBank/DDBJ databases">
        <title>The Genome Sequence of Phialophora europaea CBS 101466.</title>
        <authorList>
            <consortium name="The Broad Institute Genomics Platform"/>
            <person name="Cuomo C."/>
            <person name="de Hoog S."/>
            <person name="Gorbushina A."/>
            <person name="Walker B."/>
            <person name="Young S.K."/>
            <person name="Zeng Q."/>
            <person name="Gargeya S."/>
            <person name="Fitzgerald M."/>
            <person name="Haas B."/>
            <person name="Abouelleil A."/>
            <person name="Allen A.W."/>
            <person name="Alvarado L."/>
            <person name="Arachchi H.M."/>
            <person name="Berlin A.M."/>
            <person name="Chapman S.B."/>
            <person name="Gainer-Dewar J."/>
            <person name="Goldberg J."/>
            <person name="Griggs A."/>
            <person name="Gujja S."/>
            <person name="Hansen M."/>
            <person name="Howarth C."/>
            <person name="Imamovic A."/>
            <person name="Ireland A."/>
            <person name="Larimer J."/>
            <person name="McCowan C."/>
            <person name="Murphy C."/>
            <person name="Pearson M."/>
            <person name="Poon T.W."/>
            <person name="Priest M."/>
            <person name="Roberts A."/>
            <person name="Saif S."/>
            <person name="Shea T."/>
            <person name="Sisk P."/>
            <person name="Sykes S."/>
            <person name="Wortman J."/>
            <person name="Nusbaum C."/>
            <person name="Birren B."/>
        </authorList>
    </citation>
    <scope>NUCLEOTIDE SEQUENCE [LARGE SCALE GENOMIC DNA]</scope>
    <source>
        <strain evidence="3 4">CBS 101466</strain>
    </source>
</reference>
<dbReference type="GeneID" id="19968126"/>
<keyword evidence="4" id="KW-1185">Reference proteome</keyword>
<dbReference type="EMBL" id="KB822711">
    <property type="protein sequence ID" value="ETN46601.1"/>
    <property type="molecule type" value="Genomic_DNA"/>
</dbReference>
<keyword evidence="1" id="KW-0479">Metal-binding</keyword>
<dbReference type="GO" id="GO:0008270">
    <property type="term" value="F:zinc ion binding"/>
    <property type="evidence" value="ECO:0007669"/>
    <property type="project" value="UniProtKB-KW"/>
</dbReference>
<organism evidence="3 4">
    <name type="scientific">Cyphellophora europaea (strain CBS 101466)</name>
    <name type="common">Phialophora europaea</name>
    <dbReference type="NCBI Taxonomy" id="1220924"/>
    <lineage>
        <taxon>Eukaryota</taxon>
        <taxon>Fungi</taxon>
        <taxon>Dikarya</taxon>
        <taxon>Ascomycota</taxon>
        <taxon>Pezizomycotina</taxon>
        <taxon>Eurotiomycetes</taxon>
        <taxon>Chaetothyriomycetidae</taxon>
        <taxon>Chaetothyriales</taxon>
        <taxon>Cyphellophoraceae</taxon>
        <taxon>Cyphellophora</taxon>
    </lineage>
</organism>
<name>W2SCZ6_CYPE1</name>
<evidence type="ECO:0000256" key="1">
    <source>
        <dbReference type="PROSITE-ProRule" id="PRU00042"/>
    </source>
</evidence>
<dbReference type="HOGENOM" id="CLU_560220_0_0_1"/>
<proteinExistence type="predicted"/>
<dbReference type="AlphaFoldDB" id="W2SCZ6"/>
<feature type="domain" description="C2H2-type" evidence="2">
    <location>
        <begin position="433"/>
        <end position="457"/>
    </location>
</feature>
<gene>
    <name evidence="3" type="ORF">HMPREF1541_00787</name>
</gene>
<evidence type="ECO:0000313" key="4">
    <source>
        <dbReference type="Proteomes" id="UP000030752"/>
    </source>
</evidence>
<protein>
    <recommendedName>
        <fullName evidence="2">C2H2-type domain-containing protein</fullName>
    </recommendedName>
</protein>